<evidence type="ECO:0000313" key="2">
    <source>
        <dbReference type="Proteomes" id="UP000236291"/>
    </source>
</evidence>
<comment type="caution">
    <text evidence="1">The sequence shown here is derived from an EMBL/GenBank/DDBJ whole genome shotgun (WGS) entry which is preliminary data.</text>
</comment>
<proteinExistence type="predicted"/>
<protein>
    <submittedName>
        <fullName evidence="1">Uncharacterized protein</fullName>
    </submittedName>
</protein>
<sequence length="27" mass="3026">MIKVEGSFKSGNGGLFVLEHVEHERPE</sequence>
<reference evidence="1 2" key="2">
    <citation type="journal article" date="2017" name="Front. Plant Sci.">
        <title>Gene Classification and Mining of Molecular Markers Useful in Red Clover (Trifolium pratense) Breeding.</title>
        <authorList>
            <person name="Istvanek J."/>
            <person name="Dluhosova J."/>
            <person name="Dluhos P."/>
            <person name="Patkova L."/>
            <person name="Nedelnik J."/>
            <person name="Repkova J."/>
        </authorList>
    </citation>
    <scope>NUCLEOTIDE SEQUENCE [LARGE SCALE GENOMIC DNA]</scope>
    <source>
        <strain evidence="2">cv. Tatra</strain>
        <tissue evidence="1">Young leaves</tissue>
    </source>
</reference>
<evidence type="ECO:0000313" key="1">
    <source>
        <dbReference type="EMBL" id="PNX69580.1"/>
    </source>
</evidence>
<dbReference type="Proteomes" id="UP000236291">
    <property type="component" value="Unassembled WGS sequence"/>
</dbReference>
<organism evidence="1 2">
    <name type="scientific">Trifolium pratense</name>
    <name type="common">Red clover</name>
    <dbReference type="NCBI Taxonomy" id="57577"/>
    <lineage>
        <taxon>Eukaryota</taxon>
        <taxon>Viridiplantae</taxon>
        <taxon>Streptophyta</taxon>
        <taxon>Embryophyta</taxon>
        <taxon>Tracheophyta</taxon>
        <taxon>Spermatophyta</taxon>
        <taxon>Magnoliopsida</taxon>
        <taxon>eudicotyledons</taxon>
        <taxon>Gunneridae</taxon>
        <taxon>Pentapetalae</taxon>
        <taxon>rosids</taxon>
        <taxon>fabids</taxon>
        <taxon>Fabales</taxon>
        <taxon>Fabaceae</taxon>
        <taxon>Papilionoideae</taxon>
        <taxon>50 kb inversion clade</taxon>
        <taxon>NPAAA clade</taxon>
        <taxon>Hologalegina</taxon>
        <taxon>IRL clade</taxon>
        <taxon>Trifolieae</taxon>
        <taxon>Trifolium</taxon>
    </lineage>
</organism>
<dbReference type="AlphaFoldDB" id="A0A2K3KTH2"/>
<accession>A0A2K3KTH2</accession>
<gene>
    <name evidence="1" type="ORF">L195_g064497</name>
</gene>
<feature type="non-terminal residue" evidence="1">
    <location>
        <position position="27"/>
    </location>
</feature>
<dbReference type="EMBL" id="ASHM01252731">
    <property type="protein sequence ID" value="PNX69580.1"/>
    <property type="molecule type" value="Genomic_DNA"/>
</dbReference>
<reference evidence="1 2" key="1">
    <citation type="journal article" date="2014" name="Am. J. Bot.">
        <title>Genome assembly and annotation for red clover (Trifolium pratense; Fabaceae).</title>
        <authorList>
            <person name="Istvanek J."/>
            <person name="Jaros M."/>
            <person name="Krenek A."/>
            <person name="Repkova J."/>
        </authorList>
    </citation>
    <scope>NUCLEOTIDE SEQUENCE [LARGE SCALE GENOMIC DNA]</scope>
    <source>
        <strain evidence="2">cv. Tatra</strain>
        <tissue evidence="1">Young leaves</tissue>
    </source>
</reference>
<name>A0A2K3KTH2_TRIPR</name>